<dbReference type="AlphaFoldDB" id="A0AAV3NUK1"/>
<evidence type="ECO:0000256" key="11">
    <source>
        <dbReference type="SAM" id="SignalP"/>
    </source>
</evidence>
<evidence type="ECO:0000256" key="6">
    <source>
        <dbReference type="ARBA" id="ARBA00023136"/>
    </source>
</evidence>
<keyword evidence="3" id="KW-0964">Secreted</keyword>
<dbReference type="Proteomes" id="UP001454036">
    <property type="component" value="Unassembled WGS sequence"/>
</dbReference>
<dbReference type="SUPFAM" id="SSF51445">
    <property type="entry name" value="(Trans)glycosidases"/>
    <property type="match status" value="1"/>
</dbReference>
<keyword evidence="7" id="KW-0325">Glycoprotein</keyword>
<dbReference type="GO" id="GO:0005576">
    <property type="term" value="C:extracellular region"/>
    <property type="evidence" value="ECO:0007669"/>
    <property type="project" value="UniProtKB-SubCell"/>
</dbReference>
<keyword evidence="6" id="KW-0472">Membrane</keyword>
<dbReference type="GO" id="GO:0005765">
    <property type="term" value="C:lysosomal membrane"/>
    <property type="evidence" value="ECO:0007669"/>
    <property type="project" value="UniProtKB-SubCell"/>
</dbReference>
<dbReference type="FunFam" id="3.20.20.80:FF:000023">
    <property type="entry name" value="heparanase-like protein 3"/>
    <property type="match status" value="1"/>
</dbReference>
<sequence length="514" mass="57340">MKSRREIYFIIWSCLCLCVAAEHVNVTVKGGTSIAQTDDNFICATLDWWPQNKCDFNQCPWGEAGIFNLDLDNKILANAIKAFDPLRIRVGGSLQDQIIYEVGFGFRKCPHIKKMSYGMFGFSKGCLPMCRWDQMNNLFCKTGAKITFGLNALTGRRKSTVDSTLYEGDWDYQNALDFMIYTVSKGYKIDSYEFGNELSGTGIAARVEAEQYGKDMIILKNLVAELYQDPATQPMVLGPGGFYDKTWFDKFLQSSGPNVVNGLTHHIYNLGSGADKDLIYRIQDPHFLDQVAQTYKDISSSIKEFGPWAGAWVGESGGAYTSGGKGVSHTFANGFWYLDQLGMTSTFNHKVFCRQTLIGGNYALLNTTTFIPNPDYYGALLWHRLMGKNVLQTTHNASPYLRTYGHCSKKYPGISLLLINMSNSTNYNVSIVNDINFKDSEVILQREEYHLTPEGGNIQSDVLLLNGTPLKLTKSYDIPELKPMLVNGSETIKVAADSIVFVTIKGFKAPACAS</sequence>
<evidence type="ECO:0000256" key="3">
    <source>
        <dbReference type="ARBA" id="ARBA00022525"/>
    </source>
</evidence>
<feature type="chain" id="PRO_5043483833" description="Heparanase-like protein 2" evidence="11">
    <location>
        <begin position="22"/>
        <end position="514"/>
    </location>
</feature>
<dbReference type="Gene3D" id="3.20.20.80">
    <property type="entry name" value="Glycosidases"/>
    <property type="match status" value="1"/>
</dbReference>
<evidence type="ECO:0008006" key="14">
    <source>
        <dbReference type="Google" id="ProtNLM"/>
    </source>
</evidence>
<evidence type="ECO:0000256" key="7">
    <source>
        <dbReference type="ARBA" id="ARBA00023180"/>
    </source>
</evidence>
<dbReference type="PANTHER" id="PTHR14363">
    <property type="entry name" value="HEPARANASE-RELATED"/>
    <property type="match status" value="1"/>
</dbReference>
<comment type="similarity">
    <text evidence="2">Belongs to the glycosyl hydrolase 79 family.</text>
</comment>
<protein>
    <recommendedName>
        <fullName evidence="14">Heparanase-like protein 2</fullName>
    </recommendedName>
</protein>
<keyword evidence="13" id="KW-1185">Reference proteome</keyword>
<proteinExistence type="inferred from homology"/>
<evidence type="ECO:0000256" key="4">
    <source>
        <dbReference type="ARBA" id="ARBA00022729"/>
    </source>
</evidence>
<comment type="caution">
    <text evidence="12">The sequence shown here is derived from an EMBL/GenBank/DDBJ whole genome shotgun (WGS) entry which is preliminary data.</text>
</comment>
<keyword evidence="5" id="KW-0378">Hydrolase</keyword>
<evidence type="ECO:0000256" key="1">
    <source>
        <dbReference type="ARBA" id="ARBA00004613"/>
    </source>
</evidence>
<evidence type="ECO:0000256" key="10">
    <source>
        <dbReference type="ARBA" id="ARBA00055929"/>
    </source>
</evidence>
<evidence type="ECO:0000256" key="8">
    <source>
        <dbReference type="ARBA" id="ARBA00023228"/>
    </source>
</evidence>
<evidence type="ECO:0000313" key="13">
    <source>
        <dbReference type="Proteomes" id="UP001454036"/>
    </source>
</evidence>
<keyword evidence="8" id="KW-0458">Lysosome</keyword>
<feature type="signal peptide" evidence="11">
    <location>
        <begin position="1"/>
        <end position="21"/>
    </location>
</feature>
<dbReference type="PANTHER" id="PTHR14363:SF13">
    <property type="entry name" value="OS07G0598400 PROTEIN"/>
    <property type="match status" value="1"/>
</dbReference>
<keyword evidence="4 11" id="KW-0732">Signal</keyword>
<dbReference type="InterPro" id="IPR017853">
    <property type="entry name" value="GH"/>
</dbReference>
<dbReference type="Pfam" id="PF03662">
    <property type="entry name" value="Glyco_hydro_79n"/>
    <property type="match status" value="1"/>
</dbReference>
<name>A0AAV3NUK1_LITER</name>
<evidence type="ECO:0000256" key="5">
    <source>
        <dbReference type="ARBA" id="ARBA00022801"/>
    </source>
</evidence>
<dbReference type="GO" id="GO:0004566">
    <property type="term" value="F:beta-glucuronidase activity"/>
    <property type="evidence" value="ECO:0007669"/>
    <property type="project" value="TreeGrafter"/>
</dbReference>
<comment type="subcellular location">
    <subcellularLocation>
        <location evidence="9">Lysosome membrane</location>
        <topology evidence="9">Peripheral membrane protein</topology>
    </subcellularLocation>
    <subcellularLocation>
        <location evidence="1">Secreted</location>
    </subcellularLocation>
</comment>
<reference evidence="12 13" key="1">
    <citation type="submission" date="2024-01" db="EMBL/GenBank/DDBJ databases">
        <title>The complete chloroplast genome sequence of Lithospermum erythrorhizon: insights into the phylogenetic relationship among Boraginaceae species and the maternal lineages of purple gromwells.</title>
        <authorList>
            <person name="Okada T."/>
            <person name="Watanabe K."/>
        </authorList>
    </citation>
    <scope>NUCLEOTIDE SEQUENCE [LARGE SCALE GENOMIC DNA]</scope>
</reference>
<evidence type="ECO:0000256" key="2">
    <source>
        <dbReference type="ARBA" id="ARBA00009800"/>
    </source>
</evidence>
<evidence type="ECO:0000313" key="12">
    <source>
        <dbReference type="EMBL" id="GAA0141695.1"/>
    </source>
</evidence>
<dbReference type="EMBL" id="BAABME010000314">
    <property type="protein sequence ID" value="GAA0141695.1"/>
    <property type="molecule type" value="Genomic_DNA"/>
</dbReference>
<dbReference type="GO" id="GO:0009505">
    <property type="term" value="C:plant-type cell wall"/>
    <property type="evidence" value="ECO:0007669"/>
    <property type="project" value="TreeGrafter"/>
</dbReference>
<organism evidence="12 13">
    <name type="scientific">Lithospermum erythrorhizon</name>
    <name type="common">Purple gromwell</name>
    <name type="synonym">Lithospermum officinale var. erythrorhizon</name>
    <dbReference type="NCBI Taxonomy" id="34254"/>
    <lineage>
        <taxon>Eukaryota</taxon>
        <taxon>Viridiplantae</taxon>
        <taxon>Streptophyta</taxon>
        <taxon>Embryophyta</taxon>
        <taxon>Tracheophyta</taxon>
        <taxon>Spermatophyta</taxon>
        <taxon>Magnoliopsida</taxon>
        <taxon>eudicotyledons</taxon>
        <taxon>Gunneridae</taxon>
        <taxon>Pentapetalae</taxon>
        <taxon>asterids</taxon>
        <taxon>lamiids</taxon>
        <taxon>Boraginales</taxon>
        <taxon>Boraginaceae</taxon>
        <taxon>Boraginoideae</taxon>
        <taxon>Lithospermeae</taxon>
        <taxon>Lithospermum</taxon>
    </lineage>
</organism>
<dbReference type="InterPro" id="IPR005199">
    <property type="entry name" value="Glyco_hydro_79"/>
</dbReference>
<evidence type="ECO:0000256" key="9">
    <source>
        <dbReference type="ARBA" id="ARBA00023765"/>
    </source>
</evidence>
<gene>
    <name evidence="12" type="ORF">LIER_02779</name>
</gene>
<accession>A0AAV3NUK1</accession>
<comment type="function">
    <text evidence="10">Endoglycosidase which is a cell surface and extracellular matrix-degrading enzyme. Cleaves heparan sulfate proteoglycans (HSPGs) into heparan sulfate side chains and core proteoglycans.</text>
</comment>